<evidence type="ECO:0000313" key="3">
    <source>
        <dbReference type="Proteomes" id="UP001274896"/>
    </source>
</evidence>
<accession>A0AAE0V0F9</accession>
<name>A0AAE0V0F9_9TELE</name>
<comment type="caution">
    <text evidence="2">The sequence shown here is derived from an EMBL/GenBank/DDBJ whole genome shotgun (WGS) entry which is preliminary data.</text>
</comment>
<keyword evidence="3" id="KW-1185">Reference proteome</keyword>
<evidence type="ECO:0000256" key="1">
    <source>
        <dbReference type="SAM" id="MobiDB-lite"/>
    </source>
</evidence>
<dbReference type="EMBL" id="JAUCMX010000010">
    <property type="protein sequence ID" value="KAK3533282.1"/>
    <property type="molecule type" value="Genomic_DNA"/>
</dbReference>
<sequence length="98" mass="10972">MLPVLSLSGSHSARAEPESELELLTHESIEKIVEGITERQQQQQQQQQKQTKMCLAYGQPKSHNGNYGSSVHFFLISKALSYTSTVPKRSSKLTVLKD</sequence>
<organism evidence="2 3">
    <name type="scientific">Hemibagrus guttatus</name>
    <dbReference type="NCBI Taxonomy" id="175788"/>
    <lineage>
        <taxon>Eukaryota</taxon>
        <taxon>Metazoa</taxon>
        <taxon>Chordata</taxon>
        <taxon>Craniata</taxon>
        <taxon>Vertebrata</taxon>
        <taxon>Euteleostomi</taxon>
        <taxon>Actinopterygii</taxon>
        <taxon>Neopterygii</taxon>
        <taxon>Teleostei</taxon>
        <taxon>Ostariophysi</taxon>
        <taxon>Siluriformes</taxon>
        <taxon>Bagridae</taxon>
        <taxon>Hemibagrus</taxon>
    </lineage>
</organism>
<feature type="region of interest" description="Disordered" evidence="1">
    <location>
        <begin position="1"/>
        <end position="20"/>
    </location>
</feature>
<protein>
    <submittedName>
        <fullName evidence="2">Uncharacterized protein</fullName>
    </submittedName>
</protein>
<reference evidence="2" key="1">
    <citation type="submission" date="2023-06" db="EMBL/GenBank/DDBJ databases">
        <title>Male Hemibagrus guttatus genome.</title>
        <authorList>
            <person name="Bian C."/>
        </authorList>
    </citation>
    <scope>NUCLEOTIDE SEQUENCE</scope>
    <source>
        <strain evidence="2">Male_cb2023</strain>
        <tissue evidence="2">Muscle</tissue>
    </source>
</reference>
<gene>
    <name evidence="2" type="ORF">QTP70_014317</name>
</gene>
<proteinExistence type="predicted"/>
<evidence type="ECO:0000313" key="2">
    <source>
        <dbReference type="EMBL" id="KAK3533282.1"/>
    </source>
</evidence>
<dbReference type="AlphaFoldDB" id="A0AAE0V0F9"/>
<dbReference type="Proteomes" id="UP001274896">
    <property type="component" value="Unassembled WGS sequence"/>
</dbReference>